<dbReference type="Proteomes" id="UP001154420">
    <property type="component" value="Unassembled WGS sequence"/>
</dbReference>
<protein>
    <submittedName>
        <fullName evidence="1">Uncharacterized protein</fullName>
    </submittedName>
</protein>
<accession>A0A9X5BIZ2</accession>
<reference evidence="1" key="1">
    <citation type="submission" date="2018-09" db="EMBL/GenBank/DDBJ databases">
        <title>Murine metabolic-syndrome-specific gut microbial biobank.</title>
        <authorList>
            <person name="Liu C."/>
        </authorList>
    </citation>
    <scope>NUCLEOTIDE SEQUENCE</scope>
    <source>
        <strain evidence="1">D42-62</strain>
    </source>
</reference>
<sequence>MLHKIVKKHMLVGCHFAYDVQECILSEWPEDNIYREIRYMSLGSNICFLRKQKKYTQEQQNKFGMHGYVAAYILPEGFDTKSPGVEYSENVEADYAMITIKEPFIRPFERIPTYIR</sequence>
<comment type="caution">
    <text evidence="1">The sequence shown here is derived from an EMBL/GenBank/DDBJ whole genome shotgun (WGS) entry which is preliminary data.</text>
</comment>
<dbReference type="EMBL" id="QZDT01000045">
    <property type="protein sequence ID" value="NBJ94638.1"/>
    <property type="molecule type" value="Genomic_DNA"/>
</dbReference>
<name>A0A9X5BIZ2_9FIRM</name>
<organism evidence="1 2">
    <name type="scientific">Parablautia muri</name>
    <dbReference type="NCBI Taxonomy" id="2320879"/>
    <lineage>
        <taxon>Bacteria</taxon>
        <taxon>Bacillati</taxon>
        <taxon>Bacillota</taxon>
        <taxon>Clostridia</taxon>
        <taxon>Lachnospirales</taxon>
        <taxon>Lachnospiraceae</taxon>
        <taxon>Parablautia</taxon>
    </lineage>
</organism>
<gene>
    <name evidence="1" type="ORF">D5281_19170</name>
</gene>
<dbReference type="AlphaFoldDB" id="A0A9X5BIZ2"/>
<proteinExistence type="predicted"/>
<evidence type="ECO:0000313" key="2">
    <source>
        <dbReference type="Proteomes" id="UP001154420"/>
    </source>
</evidence>
<keyword evidence="2" id="KW-1185">Reference proteome</keyword>
<evidence type="ECO:0000313" key="1">
    <source>
        <dbReference type="EMBL" id="NBJ94638.1"/>
    </source>
</evidence>